<dbReference type="EMBL" id="CP003222">
    <property type="protein sequence ID" value="AEW85506.1"/>
    <property type="molecule type" value="Genomic_DNA"/>
</dbReference>
<dbReference type="eggNOG" id="COG5295">
    <property type="taxonomic scope" value="Bacteria"/>
</dbReference>
<reference evidence="1 2" key="1">
    <citation type="journal article" date="2012" name="J. Bacteriol.">
        <title>Genome Sequence of the Fish Pathogen Flavobacterium columnare ATCC 49512.</title>
        <authorList>
            <person name="Tekedar H.C."/>
            <person name="Karsi A."/>
            <person name="Gillaspy A.F."/>
            <person name="Dyer D.W."/>
            <person name="Benton N.R."/>
            <person name="Zaitshik J."/>
            <person name="Vamenta S."/>
            <person name="Banes M.M."/>
            <person name="Gulsoy N."/>
            <person name="Aboko-Cole M."/>
            <person name="Waldbieser G.C."/>
            <person name="Lawrence M.L."/>
        </authorList>
    </citation>
    <scope>NUCLEOTIDE SEQUENCE [LARGE SCALE GENOMIC DNA]</scope>
    <source>
        <strain evidence="2">ATCC 49512 / CIP 103533 / TG 44/87</strain>
    </source>
</reference>
<dbReference type="RefSeq" id="WP_014164789.1">
    <property type="nucleotide sequence ID" value="NC_016510.2"/>
</dbReference>
<protein>
    <recommendedName>
        <fullName evidence="3">Peptidase S74 domain-containing protein</fullName>
    </recommendedName>
</protein>
<evidence type="ECO:0000313" key="1">
    <source>
        <dbReference type="EMBL" id="AEW85506.1"/>
    </source>
</evidence>
<accession>G8X595</accession>
<dbReference type="AlphaFoldDB" id="G8X595"/>
<proteinExistence type="predicted"/>
<dbReference type="HOGENOM" id="CLU_533962_0_0_10"/>
<keyword evidence="2" id="KW-1185">Reference proteome</keyword>
<sequence length="510" mass="55741">MKIKIKELRTVCFGLVASLGYGQQVIDNVGIGLGGPNYGARIDVSSLKGWNGGWSRGFQIGENSDPNNLNLIMFGGKGTTSINGAPTLDYGFIGKDWNKAYMTFLPNGNVGVGTVSPITKLDVYGDISLNLHGASPIFRAAFQSPNAGAIDFGDGSGWKFYIRRRNDNMKLVTFLDNGNVGVGTDNPSEKMEVNGGYIRITNSGKEGPALSLYNPEKTEAGAVWRMYNMTGPYGNSLQFWNYPNNFSNSNQRLVLHDNGDMNVNGNVTLSKNLYASDLVSGGTNSWIFHTPDDGRNTLHIAPNSENNWKWDKGMVIKADGNVGVGITTPLGKLHVGDNTNAGVVLNNRISSVISQIPAQLSWAESGALGQAGDLIISPRTDISASVKFYTNDGKTISERFRISGLGNAALQGKLEAKEIKVTTTPTADFVFADDYNLPKLEEVEKHVKEKRHLPEIASAKEMEKEGVNVGAFQIKLLQKIEELTLYVIQQKKQLEIQNKRIEELEKKNRK</sequence>
<organism evidence="1 2">
    <name type="scientific">Flavobacterium columnare (strain ATCC 49512 / CIP 103533 / TG 44/87)</name>
    <dbReference type="NCBI Taxonomy" id="1041826"/>
    <lineage>
        <taxon>Bacteria</taxon>
        <taxon>Pseudomonadati</taxon>
        <taxon>Bacteroidota</taxon>
        <taxon>Flavobacteriia</taxon>
        <taxon>Flavobacteriales</taxon>
        <taxon>Flavobacteriaceae</taxon>
        <taxon>Flavobacterium</taxon>
    </lineage>
</organism>
<dbReference type="KEGG" id="fco:FCOL_03310"/>
<gene>
    <name evidence="1" type="ordered locus">FCOL_03310</name>
</gene>
<evidence type="ECO:0000313" key="2">
    <source>
        <dbReference type="Proteomes" id="UP000005638"/>
    </source>
</evidence>
<dbReference type="Proteomes" id="UP000005638">
    <property type="component" value="Chromosome"/>
</dbReference>
<evidence type="ECO:0008006" key="3">
    <source>
        <dbReference type="Google" id="ProtNLM"/>
    </source>
</evidence>
<name>G8X595_FLACA</name>